<feature type="non-terminal residue" evidence="2">
    <location>
        <position position="186"/>
    </location>
</feature>
<dbReference type="GO" id="GO:0003677">
    <property type="term" value="F:DNA binding"/>
    <property type="evidence" value="ECO:0007669"/>
    <property type="project" value="UniProtKB-KW"/>
</dbReference>
<dbReference type="AlphaFoldDB" id="A0A0N9HKC4"/>
<dbReference type="EMBL" id="KR229943">
    <property type="protein sequence ID" value="ALG04379.1"/>
    <property type="molecule type" value="Genomic_DNA"/>
</dbReference>
<protein>
    <submittedName>
        <fullName evidence="2">Homeodomain transcription factor HD1</fullName>
    </submittedName>
</protein>
<reference evidence="2" key="1">
    <citation type="submission" date="2015-04" db="EMBL/GenBank/DDBJ databases">
        <title>Genomic Architecture Underlying Sex-Determination in the yeast Leucosporidium scottii: New Insights into the Evolution of Mating Systems in basidiomycetes.</title>
        <authorList>
            <person name="Maia T.M."/>
            <person name="Lopes S."/>
            <person name="Almeida J.M.G.C.F."/>
            <person name="Rosa L.H."/>
            <person name="Sampaio J.P."/>
            <person name="Goncalves P."/>
            <person name="Coelho M.A."/>
        </authorList>
    </citation>
    <scope>NUCLEOTIDE SEQUENCE</scope>
    <source>
        <strain evidence="2">CBS 8040</strain>
    </source>
</reference>
<keyword evidence="2" id="KW-0371">Homeobox</keyword>
<keyword evidence="2" id="KW-0238">DNA-binding</keyword>
<organism evidence="2">
    <name type="scientific">Leucosporidium yakuticum</name>
    <dbReference type="NCBI Taxonomy" id="231218"/>
    <lineage>
        <taxon>Eukaryota</taxon>
        <taxon>Fungi</taxon>
        <taxon>Dikarya</taxon>
        <taxon>Basidiomycota</taxon>
        <taxon>Pucciniomycotina</taxon>
        <taxon>Microbotryomycetes</taxon>
        <taxon>Leucosporidiales</taxon>
        <taxon>Leucosporidium</taxon>
    </lineage>
</organism>
<sequence length="186" mass="20996">MPRFPSSHSRRTQPSCSPTLGHPALVRPPRKRLCAPERYTRLVSGMDHMICAELRDCERSFLGCMTSREAEREFAFRWEAALQRFVDAAEAGSLLDDTLQVCVSIVGRINIVASKLSHSETAMAQTTQCLVMDARRQLQHVTHQSESAGADATLRHSPLQPNDLLAPYRRWFLDHFAFPYLTAADK</sequence>
<feature type="region of interest" description="Disordered" evidence="1">
    <location>
        <begin position="1"/>
        <end position="24"/>
    </location>
</feature>
<evidence type="ECO:0000313" key="2">
    <source>
        <dbReference type="EMBL" id="ALG04379.1"/>
    </source>
</evidence>
<proteinExistence type="predicted"/>
<accession>A0A0N9HKC4</accession>
<name>A0A0N9HKC4_9BASI</name>
<gene>
    <name evidence="2" type="primary">HD1</name>
</gene>
<evidence type="ECO:0000256" key="1">
    <source>
        <dbReference type="SAM" id="MobiDB-lite"/>
    </source>
</evidence>